<keyword evidence="1" id="KW-1133">Transmembrane helix</keyword>
<feature type="transmembrane region" description="Helical" evidence="1">
    <location>
        <begin position="6"/>
        <end position="26"/>
    </location>
</feature>
<keyword evidence="1" id="KW-0812">Transmembrane</keyword>
<reference evidence="3" key="1">
    <citation type="journal article" date="2019" name="Int. J. Syst. Evol. Microbiol.">
        <title>The Global Catalogue of Microorganisms (GCM) 10K type strain sequencing project: providing services to taxonomists for standard genome sequencing and annotation.</title>
        <authorList>
            <consortium name="The Broad Institute Genomics Platform"/>
            <consortium name="The Broad Institute Genome Sequencing Center for Infectious Disease"/>
            <person name="Wu L."/>
            <person name="Ma J."/>
        </authorList>
    </citation>
    <scope>NUCLEOTIDE SEQUENCE [LARGE SCALE GENOMIC DNA]</scope>
    <source>
        <strain evidence="3">JCM 12389</strain>
    </source>
</reference>
<protein>
    <submittedName>
        <fullName evidence="2">Uncharacterized protein</fullName>
    </submittedName>
</protein>
<dbReference type="RefSeq" id="WP_343841816.1">
    <property type="nucleotide sequence ID" value="NZ_BAAADO010000005.1"/>
</dbReference>
<feature type="transmembrane region" description="Helical" evidence="1">
    <location>
        <begin position="46"/>
        <end position="67"/>
    </location>
</feature>
<evidence type="ECO:0000313" key="2">
    <source>
        <dbReference type="EMBL" id="GAA0497735.1"/>
    </source>
</evidence>
<dbReference type="Proteomes" id="UP001500880">
    <property type="component" value="Unassembled WGS sequence"/>
</dbReference>
<dbReference type="EMBL" id="BAAADO010000005">
    <property type="protein sequence ID" value="GAA0497735.1"/>
    <property type="molecule type" value="Genomic_DNA"/>
</dbReference>
<evidence type="ECO:0000256" key="1">
    <source>
        <dbReference type="SAM" id="Phobius"/>
    </source>
</evidence>
<accession>A0ABP3LC46</accession>
<proteinExistence type="predicted"/>
<keyword evidence="3" id="KW-1185">Reference proteome</keyword>
<evidence type="ECO:0000313" key="3">
    <source>
        <dbReference type="Proteomes" id="UP001500880"/>
    </source>
</evidence>
<keyword evidence="1" id="KW-0472">Membrane</keyword>
<gene>
    <name evidence="2" type="ORF">GCM10008986_25930</name>
</gene>
<comment type="caution">
    <text evidence="2">The sequence shown here is derived from an EMBL/GenBank/DDBJ whole genome shotgun (WGS) entry which is preliminary data.</text>
</comment>
<name>A0ABP3LC46_9BACI</name>
<organism evidence="2 3">
    <name type="scientific">Salinibacillus aidingensis</name>
    <dbReference type="NCBI Taxonomy" id="237684"/>
    <lineage>
        <taxon>Bacteria</taxon>
        <taxon>Bacillati</taxon>
        <taxon>Bacillota</taxon>
        <taxon>Bacilli</taxon>
        <taxon>Bacillales</taxon>
        <taxon>Bacillaceae</taxon>
        <taxon>Salinibacillus</taxon>
    </lineage>
</organism>
<sequence length="68" mass="7778">MGKIDFTYALWFGLFILGIISGIYLIVKDKRHGKATKAKRELQSSVYFTIVIFWSSVVTFLEIGISFI</sequence>